<evidence type="ECO:0000259" key="7">
    <source>
        <dbReference type="Pfam" id="PF03772"/>
    </source>
</evidence>
<dbReference type="Proteomes" id="UP001078443">
    <property type="component" value="Unassembled WGS sequence"/>
</dbReference>
<keyword evidence="5 6" id="KW-0472">Membrane</keyword>
<comment type="subcellular location">
    <subcellularLocation>
        <location evidence="1">Cell membrane</location>
        <topology evidence="1">Multi-pass membrane protein</topology>
    </subcellularLocation>
</comment>
<feature type="transmembrane region" description="Helical" evidence="6">
    <location>
        <begin position="279"/>
        <end position="297"/>
    </location>
</feature>
<organism evidence="8 9">
    <name type="scientific">Clostridium aestuarii</name>
    <dbReference type="NCBI Taxonomy" id="338193"/>
    <lineage>
        <taxon>Bacteria</taxon>
        <taxon>Bacillati</taxon>
        <taxon>Bacillota</taxon>
        <taxon>Clostridia</taxon>
        <taxon>Eubacteriales</taxon>
        <taxon>Clostridiaceae</taxon>
        <taxon>Clostridium</taxon>
    </lineage>
</organism>
<evidence type="ECO:0000256" key="6">
    <source>
        <dbReference type="SAM" id="Phobius"/>
    </source>
</evidence>
<feature type="transmembrane region" description="Helical" evidence="6">
    <location>
        <begin position="378"/>
        <end position="394"/>
    </location>
</feature>
<feature type="transmembrane region" description="Helical" evidence="6">
    <location>
        <begin position="400"/>
        <end position="420"/>
    </location>
</feature>
<dbReference type="Pfam" id="PF03772">
    <property type="entry name" value="Competence"/>
    <property type="match status" value="1"/>
</dbReference>
<dbReference type="NCBIfam" id="TIGR00360">
    <property type="entry name" value="ComEC_N-term"/>
    <property type="match status" value="1"/>
</dbReference>
<evidence type="ECO:0000256" key="1">
    <source>
        <dbReference type="ARBA" id="ARBA00004651"/>
    </source>
</evidence>
<gene>
    <name evidence="8" type="ORF">OW763_07855</name>
</gene>
<evidence type="ECO:0000313" key="8">
    <source>
        <dbReference type="EMBL" id="MCY6484268.1"/>
    </source>
</evidence>
<keyword evidence="3 6" id="KW-0812">Transmembrane</keyword>
<dbReference type="PROSITE" id="PS51257">
    <property type="entry name" value="PROKAR_LIPOPROTEIN"/>
    <property type="match status" value="1"/>
</dbReference>
<feature type="transmembrane region" description="Helical" evidence="6">
    <location>
        <begin position="255"/>
        <end position="273"/>
    </location>
</feature>
<dbReference type="InterPro" id="IPR052159">
    <property type="entry name" value="Competence_DNA_uptake"/>
</dbReference>
<evidence type="ECO:0000256" key="4">
    <source>
        <dbReference type="ARBA" id="ARBA00022989"/>
    </source>
</evidence>
<name>A0ABT4D2K7_9CLOT</name>
<keyword evidence="2" id="KW-1003">Cell membrane</keyword>
<feature type="transmembrane region" description="Helical" evidence="6">
    <location>
        <begin position="12"/>
        <end position="42"/>
    </location>
</feature>
<dbReference type="InterPro" id="IPR004477">
    <property type="entry name" value="ComEC_N"/>
</dbReference>
<dbReference type="RefSeq" id="WP_268040539.1">
    <property type="nucleotide sequence ID" value="NZ_JAPQER010000002.1"/>
</dbReference>
<evidence type="ECO:0000256" key="5">
    <source>
        <dbReference type="ARBA" id="ARBA00023136"/>
    </source>
</evidence>
<evidence type="ECO:0000256" key="2">
    <source>
        <dbReference type="ARBA" id="ARBA00022475"/>
    </source>
</evidence>
<dbReference type="PANTHER" id="PTHR30619">
    <property type="entry name" value="DNA INTERNALIZATION/COMPETENCE PROTEIN COMEC/REC2"/>
    <property type="match status" value="1"/>
</dbReference>
<feature type="transmembrane region" description="Helical" evidence="6">
    <location>
        <begin position="347"/>
        <end position="366"/>
    </location>
</feature>
<keyword evidence="4 6" id="KW-1133">Transmembrane helix</keyword>
<accession>A0ABT4D2K7</accession>
<comment type="caution">
    <text evidence="8">The sequence shown here is derived from an EMBL/GenBank/DDBJ whole genome shotgun (WGS) entry which is preliminary data.</text>
</comment>
<keyword evidence="9" id="KW-1185">Reference proteome</keyword>
<proteinExistence type="predicted"/>
<evidence type="ECO:0000313" key="9">
    <source>
        <dbReference type="Proteomes" id="UP001078443"/>
    </source>
</evidence>
<protein>
    <submittedName>
        <fullName evidence="8">ComEC/Rec2 family competence protein</fullName>
    </submittedName>
</protein>
<sequence>MKRPLIYYAIAVFMGCFSSIVLDSSILFGTVIAVLFFVSIFFTLDSKLFIIIISFFFIGCFSIYIYFNFSLSKKADFRIIENKNRYCIAKCKGRKIILLGNTNRLKDGYEITATGNFTYNKNYFNGVVGTYRVEKYIEKNKDFICKLYDMKRNIYYSYSEILGGEKTGIIMATAYGDTKYLSQQYKDQFNRLGICHIISVSGFHMALVYKILECIIGVKLALVSSFAYLMFTGAKAATIRAYVMIFILKLSKVVYKNYDSISALSLAAIILFLIRPYYILNIGFMLSFLSTLGIILYRKKIKRVLYKLPEKINNSLSITLSAQIFSMPYVMCTINNISLFFIPANLILVPLYSVLIFLANLGVLVYKVTPIFKIITSILYLIITAIDGANYILLKFAPPIIIYNYFYGIDLMILFMSYVFVKKGYRIVKYVPLLLLCFIIVYNVI</sequence>
<feature type="transmembrane region" description="Helical" evidence="6">
    <location>
        <begin position="427"/>
        <end position="444"/>
    </location>
</feature>
<feature type="transmembrane region" description="Helical" evidence="6">
    <location>
        <begin position="48"/>
        <end position="69"/>
    </location>
</feature>
<dbReference type="EMBL" id="JAPQER010000002">
    <property type="protein sequence ID" value="MCY6484268.1"/>
    <property type="molecule type" value="Genomic_DNA"/>
</dbReference>
<feature type="transmembrane region" description="Helical" evidence="6">
    <location>
        <begin position="189"/>
        <end position="209"/>
    </location>
</feature>
<reference evidence="8" key="1">
    <citation type="submission" date="2022-12" db="EMBL/GenBank/DDBJ databases">
        <authorList>
            <person name="Wang J."/>
        </authorList>
    </citation>
    <scope>NUCLEOTIDE SEQUENCE</scope>
    <source>
        <strain evidence="8">HY-45-18</strain>
    </source>
</reference>
<dbReference type="PANTHER" id="PTHR30619:SF1">
    <property type="entry name" value="RECOMBINATION PROTEIN 2"/>
    <property type="match status" value="1"/>
</dbReference>
<evidence type="ECO:0000256" key="3">
    <source>
        <dbReference type="ARBA" id="ARBA00022692"/>
    </source>
</evidence>
<feature type="domain" description="ComEC/Rec2-related protein" evidence="7">
    <location>
        <begin position="175"/>
        <end position="390"/>
    </location>
</feature>